<feature type="compositionally biased region" description="Polar residues" evidence="1">
    <location>
        <begin position="93"/>
        <end position="103"/>
    </location>
</feature>
<accession>A0A0S4KIG9</accession>
<name>A0A0S4KIG9_BODSA</name>
<dbReference type="AlphaFoldDB" id="A0A0S4KIG9"/>
<evidence type="ECO:0000256" key="1">
    <source>
        <dbReference type="SAM" id="MobiDB-lite"/>
    </source>
</evidence>
<organism evidence="2 3">
    <name type="scientific">Bodo saltans</name>
    <name type="common">Flagellated protozoan</name>
    <dbReference type="NCBI Taxonomy" id="75058"/>
    <lineage>
        <taxon>Eukaryota</taxon>
        <taxon>Discoba</taxon>
        <taxon>Euglenozoa</taxon>
        <taxon>Kinetoplastea</taxon>
        <taxon>Metakinetoplastina</taxon>
        <taxon>Eubodonida</taxon>
        <taxon>Bodonidae</taxon>
        <taxon>Bodo</taxon>
    </lineage>
</organism>
<proteinExistence type="predicted"/>
<evidence type="ECO:0000313" key="3">
    <source>
        <dbReference type="Proteomes" id="UP000051952"/>
    </source>
</evidence>
<keyword evidence="3" id="KW-1185">Reference proteome</keyword>
<gene>
    <name evidence="2" type="ORF">BSAL_21280</name>
</gene>
<sequence>MRCSLAKLASKLDCSVGRVRKALQKTTKKARVVTEKVKILRAVKRRCPKGDNATKVAKDLRIKDLALRTVRTLRRPAKQAYDEARQAAKEVRISNSSSPSCTPLANLDTSRRFQGW</sequence>
<reference evidence="3" key="1">
    <citation type="submission" date="2015-09" db="EMBL/GenBank/DDBJ databases">
        <authorList>
            <consortium name="Pathogen Informatics"/>
        </authorList>
    </citation>
    <scope>NUCLEOTIDE SEQUENCE [LARGE SCALE GENOMIC DNA]</scope>
    <source>
        <strain evidence="3">Lake Konstanz</strain>
    </source>
</reference>
<dbReference type="VEuPathDB" id="TriTrypDB:BSAL_21280"/>
<feature type="region of interest" description="Disordered" evidence="1">
    <location>
        <begin position="89"/>
        <end position="116"/>
    </location>
</feature>
<protein>
    <submittedName>
        <fullName evidence="2">Uncharacterized protein</fullName>
    </submittedName>
</protein>
<dbReference type="EMBL" id="CYKH01001741">
    <property type="protein sequence ID" value="CUI14939.1"/>
    <property type="molecule type" value="Genomic_DNA"/>
</dbReference>
<dbReference type="Proteomes" id="UP000051952">
    <property type="component" value="Unassembled WGS sequence"/>
</dbReference>
<evidence type="ECO:0000313" key="2">
    <source>
        <dbReference type="EMBL" id="CUI14939.1"/>
    </source>
</evidence>